<protein>
    <submittedName>
        <fullName evidence="5">DNA-binding response regulator</fullName>
    </submittedName>
</protein>
<evidence type="ECO:0000256" key="2">
    <source>
        <dbReference type="PROSITE-ProRule" id="PRU00169"/>
    </source>
</evidence>
<dbReference type="EMBL" id="RPDH01000001">
    <property type="protein sequence ID" value="RPE12774.1"/>
    <property type="molecule type" value="Genomic_DNA"/>
</dbReference>
<dbReference type="InterPro" id="IPR039420">
    <property type="entry name" value="WalR-like"/>
</dbReference>
<evidence type="ECO:0000313" key="5">
    <source>
        <dbReference type="EMBL" id="RPE12774.1"/>
    </source>
</evidence>
<dbReference type="Proteomes" id="UP000278351">
    <property type="component" value="Unassembled WGS sequence"/>
</dbReference>
<proteinExistence type="predicted"/>
<dbReference type="Gene3D" id="3.40.50.2300">
    <property type="match status" value="1"/>
</dbReference>
<dbReference type="GO" id="GO:0032993">
    <property type="term" value="C:protein-DNA complex"/>
    <property type="evidence" value="ECO:0007669"/>
    <property type="project" value="TreeGrafter"/>
</dbReference>
<keyword evidence="1 5" id="KW-0238">DNA-binding</keyword>
<evidence type="ECO:0000259" key="4">
    <source>
        <dbReference type="PROSITE" id="PS50930"/>
    </source>
</evidence>
<feature type="modified residue" description="4-aspartylphosphate" evidence="2">
    <location>
        <position position="56"/>
    </location>
</feature>
<dbReference type="GO" id="GO:0005829">
    <property type="term" value="C:cytosol"/>
    <property type="evidence" value="ECO:0007669"/>
    <property type="project" value="TreeGrafter"/>
</dbReference>
<comment type="caution">
    <text evidence="5">The sequence shown here is derived from an EMBL/GenBank/DDBJ whole genome shotgun (WGS) entry which is preliminary data.</text>
</comment>
<dbReference type="SMART" id="SM00850">
    <property type="entry name" value="LytTR"/>
    <property type="match status" value="1"/>
</dbReference>
<dbReference type="Pfam" id="PF00072">
    <property type="entry name" value="Response_reg"/>
    <property type="match status" value="1"/>
</dbReference>
<dbReference type="Gene3D" id="2.40.50.1020">
    <property type="entry name" value="LytTr DNA-binding domain"/>
    <property type="match status" value="1"/>
</dbReference>
<dbReference type="GO" id="GO:0000976">
    <property type="term" value="F:transcription cis-regulatory region binding"/>
    <property type="evidence" value="ECO:0007669"/>
    <property type="project" value="TreeGrafter"/>
</dbReference>
<dbReference type="PANTHER" id="PTHR48111:SF69">
    <property type="entry name" value="RESPONSE REGULATOR RECEIVER"/>
    <property type="match status" value="1"/>
</dbReference>
<dbReference type="AlphaFoldDB" id="A0A3N4QM49"/>
<dbReference type="SMART" id="SM00448">
    <property type="entry name" value="REC"/>
    <property type="match status" value="1"/>
</dbReference>
<reference evidence="5 6" key="1">
    <citation type="submission" date="2018-11" db="EMBL/GenBank/DDBJ databases">
        <title>Chitinophaga lutea sp.nov., isolate from arsenic contaminated soil.</title>
        <authorList>
            <person name="Zong Y."/>
        </authorList>
    </citation>
    <scope>NUCLEOTIDE SEQUENCE [LARGE SCALE GENOMIC DNA]</scope>
    <source>
        <strain evidence="5 6">ZY74</strain>
    </source>
</reference>
<name>A0A3N4QM49_9BACT</name>
<dbReference type="SUPFAM" id="SSF52172">
    <property type="entry name" value="CheY-like"/>
    <property type="match status" value="1"/>
</dbReference>
<feature type="domain" description="Response regulatory" evidence="3">
    <location>
        <begin position="5"/>
        <end position="117"/>
    </location>
</feature>
<keyword evidence="2" id="KW-0597">Phosphoprotein</keyword>
<dbReference type="InterPro" id="IPR011006">
    <property type="entry name" value="CheY-like_superfamily"/>
</dbReference>
<keyword evidence="6" id="KW-1185">Reference proteome</keyword>
<dbReference type="PROSITE" id="PS50930">
    <property type="entry name" value="HTH_LYTTR"/>
    <property type="match status" value="1"/>
</dbReference>
<evidence type="ECO:0000259" key="3">
    <source>
        <dbReference type="PROSITE" id="PS50110"/>
    </source>
</evidence>
<dbReference type="PANTHER" id="PTHR48111">
    <property type="entry name" value="REGULATOR OF RPOS"/>
    <property type="match status" value="1"/>
</dbReference>
<organism evidence="5 6">
    <name type="scientific">Chitinophaga lutea</name>
    <dbReference type="NCBI Taxonomy" id="2488634"/>
    <lineage>
        <taxon>Bacteria</taxon>
        <taxon>Pseudomonadati</taxon>
        <taxon>Bacteroidota</taxon>
        <taxon>Chitinophagia</taxon>
        <taxon>Chitinophagales</taxon>
        <taxon>Chitinophagaceae</taxon>
        <taxon>Chitinophaga</taxon>
    </lineage>
</organism>
<dbReference type="GO" id="GO:0006355">
    <property type="term" value="P:regulation of DNA-templated transcription"/>
    <property type="evidence" value="ECO:0007669"/>
    <property type="project" value="TreeGrafter"/>
</dbReference>
<dbReference type="Pfam" id="PF04397">
    <property type="entry name" value="LytTR"/>
    <property type="match status" value="1"/>
</dbReference>
<dbReference type="InterPro" id="IPR007492">
    <property type="entry name" value="LytTR_DNA-bd_dom"/>
</dbReference>
<sequence>MHRFKTLIIEDEPAIRKELEWMVTQKEELALTAVADSVAKALDLLAQTTPDLVLMDIQLEDGTAFDILHHHPSPAFRIIFITAYDHYAIRAIRYGALDYLLKPIDQQDFNGAIERLKKQEVAGLPGRLDIARQMAIPEKAVDMNAQICIAATDCLQMIRLADVMHLSGEGAYTKIFLQQGKRITASKPLKYYEELLPGENFIRPHQSYIVNRQYIDKYLKSGILVMRDQTEIPVATRRKEFIINCLTTLK</sequence>
<dbReference type="RefSeq" id="WP_123845290.1">
    <property type="nucleotide sequence ID" value="NZ_RPDH01000001.1"/>
</dbReference>
<dbReference type="GO" id="GO:0000156">
    <property type="term" value="F:phosphorelay response regulator activity"/>
    <property type="evidence" value="ECO:0007669"/>
    <property type="project" value="TreeGrafter"/>
</dbReference>
<dbReference type="PROSITE" id="PS50110">
    <property type="entry name" value="RESPONSE_REGULATORY"/>
    <property type="match status" value="1"/>
</dbReference>
<dbReference type="InterPro" id="IPR001789">
    <property type="entry name" value="Sig_transdc_resp-reg_receiver"/>
</dbReference>
<feature type="domain" description="HTH LytTR-type" evidence="4">
    <location>
        <begin position="157"/>
        <end position="238"/>
    </location>
</feature>
<evidence type="ECO:0000313" key="6">
    <source>
        <dbReference type="Proteomes" id="UP000278351"/>
    </source>
</evidence>
<evidence type="ECO:0000256" key="1">
    <source>
        <dbReference type="ARBA" id="ARBA00023125"/>
    </source>
</evidence>
<accession>A0A3N4QM49</accession>
<gene>
    <name evidence="5" type="ORF">EGT74_04315</name>
</gene>
<dbReference type="OrthoDB" id="1646880at2"/>